<feature type="region of interest" description="Disordered" evidence="1">
    <location>
        <begin position="1"/>
        <end position="45"/>
    </location>
</feature>
<organism evidence="2 3">
    <name type="scientific">Rhizopus delemar (strain RA 99-880 / ATCC MYA-4621 / FGSC 9543 / NRRL 43880)</name>
    <name type="common">Mucormycosis agent</name>
    <name type="synonym">Rhizopus arrhizus var. delemar</name>
    <dbReference type="NCBI Taxonomy" id="246409"/>
    <lineage>
        <taxon>Eukaryota</taxon>
        <taxon>Fungi</taxon>
        <taxon>Fungi incertae sedis</taxon>
        <taxon>Mucoromycota</taxon>
        <taxon>Mucoromycotina</taxon>
        <taxon>Mucoromycetes</taxon>
        <taxon>Mucorales</taxon>
        <taxon>Mucorineae</taxon>
        <taxon>Rhizopodaceae</taxon>
        <taxon>Rhizopus</taxon>
    </lineage>
</organism>
<feature type="compositionally biased region" description="Polar residues" evidence="1">
    <location>
        <begin position="36"/>
        <end position="45"/>
    </location>
</feature>
<reference evidence="2 3" key="1">
    <citation type="journal article" date="2009" name="PLoS Genet.">
        <title>Genomic analysis of the basal lineage fungus Rhizopus oryzae reveals a whole-genome duplication.</title>
        <authorList>
            <person name="Ma L.-J."/>
            <person name="Ibrahim A.S."/>
            <person name="Skory C."/>
            <person name="Grabherr M.G."/>
            <person name="Burger G."/>
            <person name="Butler M."/>
            <person name="Elias M."/>
            <person name="Idnurm A."/>
            <person name="Lang B.F."/>
            <person name="Sone T."/>
            <person name="Abe A."/>
            <person name="Calvo S.E."/>
            <person name="Corrochano L.M."/>
            <person name="Engels R."/>
            <person name="Fu J."/>
            <person name="Hansberg W."/>
            <person name="Kim J.-M."/>
            <person name="Kodira C.D."/>
            <person name="Koehrsen M.J."/>
            <person name="Liu B."/>
            <person name="Miranda-Saavedra D."/>
            <person name="O'Leary S."/>
            <person name="Ortiz-Castellanos L."/>
            <person name="Poulter R."/>
            <person name="Rodriguez-Romero J."/>
            <person name="Ruiz-Herrera J."/>
            <person name="Shen Y.-Q."/>
            <person name="Zeng Q."/>
            <person name="Galagan J."/>
            <person name="Birren B.W."/>
            <person name="Cuomo C.A."/>
            <person name="Wickes B.L."/>
        </authorList>
    </citation>
    <scope>NUCLEOTIDE SEQUENCE [LARGE SCALE GENOMIC DNA]</scope>
    <source>
        <strain evidence="3">RA 99-880 / ATCC MYA-4621 / FGSC 9543 / NRRL 43880</strain>
    </source>
</reference>
<dbReference type="EMBL" id="CH476741">
    <property type="protein sequence ID" value="EIE87408.1"/>
    <property type="molecule type" value="Genomic_DNA"/>
</dbReference>
<dbReference type="Proteomes" id="UP000009138">
    <property type="component" value="Unassembled WGS sequence"/>
</dbReference>
<evidence type="ECO:0000313" key="3">
    <source>
        <dbReference type="Proteomes" id="UP000009138"/>
    </source>
</evidence>
<evidence type="ECO:0000313" key="2">
    <source>
        <dbReference type="EMBL" id="EIE87408.1"/>
    </source>
</evidence>
<sequence>MGKVHSSLACAAKQEEGQDGSCKEETSKKKGDDRTVSSMLSPSFGQCYDSSRWQASNESCANRRPLRRDPDEIKDSDSCRHRMLVDCFFEIGYTACALE</sequence>
<dbReference type="VEuPathDB" id="FungiDB:RO3G_12119"/>
<name>I1CG28_RHIO9</name>
<dbReference type="RefSeq" id="XP_067522804.1">
    <property type="nucleotide sequence ID" value="XM_067666703.1"/>
</dbReference>
<accession>I1CG28</accession>
<proteinExistence type="predicted"/>
<dbReference type="AlphaFoldDB" id="I1CG28"/>
<gene>
    <name evidence="2" type="ORF">RO3G_12119</name>
</gene>
<protein>
    <submittedName>
        <fullName evidence="2">Uncharacterized protein</fullName>
    </submittedName>
</protein>
<feature type="compositionally biased region" description="Basic and acidic residues" evidence="1">
    <location>
        <begin position="13"/>
        <end position="35"/>
    </location>
</feature>
<evidence type="ECO:0000256" key="1">
    <source>
        <dbReference type="SAM" id="MobiDB-lite"/>
    </source>
</evidence>
<dbReference type="GeneID" id="93619084"/>
<dbReference type="InParanoid" id="I1CG28"/>
<keyword evidence="3" id="KW-1185">Reference proteome</keyword>